<dbReference type="Proteomes" id="UP000070544">
    <property type="component" value="Unassembled WGS sequence"/>
</dbReference>
<evidence type="ECO:0000256" key="1">
    <source>
        <dbReference type="ARBA" id="ARBA00022692"/>
    </source>
</evidence>
<dbReference type="GO" id="GO:0016020">
    <property type="term" value="C:membrane"/>
    <property type="evidence" value="ECO:0007669"/>
    <property type="project" value="UniProtKB-SubCell"/>
</dbReference>
<evidence type="ECO:0000313" key="5">
    <source>
        <dbReference type="EMBL" id="KXS16360.1"/>
    </source>
</evidence>
<dbReference type="EMBL" id="KQ965754">
    <property type="protein sequence ID" value="KXS16360.1"/>
    <property type="molecule type" value="Genomic_DNA"/>
</dbReference>
<organism evidence="5 6">
    <name type="scientific">Gonapodya prolifera (strain JEL478)</name>
    <name type="common">Monoblepharis prolifera</name>
    <dbReference type="NCBI Taxonomy" id="1344416"/>
    <lineage>
        <taxon>Eukaryota</taxon>
        <taxon>Fungi</taxon>
        <taxon>Fungi incertae sedis</taxon>
        <taxon>Chytridiomycota</taxon>
        <taxon>Chytridiomycota incertae sedis</taxon>
        <taxon>Monoblepharidomycetes</taxon>
        <taxon>Monoblepharidales</taxon>
        <taxon>Gonapodyaceae</taxon>
        <taxon>Gonapodya</taxon>
    </lineage>
</organism>
<keyword evidence="4" id="KW-0187">Copper transport</keyword>
<protein>
    <recommendedName>
        <fullName evidence="4">Copper transport protein</fullName>
    </recommendedName>
</protein>
<comment type="subcellular location">
    <subcellularLocation>
        <location evidence="4">Membrane</location>
        <topology evidence="4">Multi-pass membrane protein</topology>
    </subcellularLocation>
</comment>
<dbReference type="OMA" id="WKTHSSA"/>
<keyword evidence="4" id="KW-0813">Transport</keyword>
<evidence type="ECO:0000313" key="6">
    <source>
        <dbReference type="Proteomes" id="UP000070544"/>
    </source>
</evidence>
<dbReference type="AlphaFoldDB" id="A0A139AHW9"/>
<dbReference type="Pfam" id="PF04145">
    <property type="entry name" value="Ctr"/>
    <property type="match status" value="1"/>
</dbReference>
<keyword evidence="1 4" id="KW-0812">Transmembrane</keyword>
<comment type="similarity">
    <text evidence="4">Belongs to the copper transporter (Ctr) (TC 1.A.56) family. SLC31A subfamily.</text>
</comment>
<keyword evidence="2 4" id="KW-1133">Transmembrane helix</keyword>
<keyword evidence="6" id="KW-1185">Reference proteome</keyword>
<dbReference type="PANTHER" id="PTHR12483">
    <property type="entry name" value="SOLUTE CARRIER FAMILY 31 COPPER TRANSPORTERS"/>
    <property type="match status" value="1"/>
</dbReference>
<evidence type="ECO:0000256" key="3">
    <source>
        <dbReference type="ARBA" id="ARBA00023136"/>
    </source>
</evidence>
<keyword evidence="4" id="KW-0406">Ion transport</keyword>
<sequence>MDLHMPVPPHAPSDDGGMTHSMSMVWNWDTNLTIVFPSWKTHSSAQLAVACVVVFALAAGYEWIQSYRRSYDRALLAAAPLRRRKVDRPTSPSGDLVRPLLGDKEGYGVRASDSQQLSRSTLHFISVFLGYFLMLTSMSFNGYIIFSITAGAGAGYFMFSKEIVASVGAGNESSAGCH</sequence>
<name>A0A139AHW9_GONPJ</name>
<gene>
    <name evidence="5" type="ORF">M427DRAFT_55779</name>
</gene>
<dbReference type="InterPro" id="IPR007274">
    <property type="entry name" value="Cop_transporter"/>
</dbReference>
<proteinExistence type="inferred from homology"/>
<keyword evidence="3 4" id="KW-0472">Membrane</keyword>
<dbReference type="PANTHER" id="PTHR12483:SF115">
    <property type="entry name" value="COPPER TRANSPORT PROTEIN"/>
    <property type="match status" value="1"/>
</dbReference>
<dbReference type="GO" id="GO:0005375">
    <property type="term" value="F:copper ion transmembrane transporter activity"/>
    <property type="evidence" value="ECO:0007669"/>
    <property type="project" value="UniProtKB-UniRule"/>
</dbReference>
<keyword evidence="4" id="KW-0186">Copper</keyword>
<evidence type="ECO:0000256" key="4">
    <source>
        <dbReference type="RuleBase" id="RU367022"/>
    </source>
</evidence>
<dbReference type="STRING" id="1344416.A0A139AHW9"/>
<feature type="transmembrane region" description="Helical" evidence="4">
    <location>
        <begin position="45"/>
        <end position="64"/>
    </location>
</feature>
<accession>A0A139AHW9</accession>
<reference evidence="5 6" key="1">
    <citation type="journal article" date="2015" name="Genome Biol. Evol.">
        <title>Phylogenomic analyses indicate that early fungi evolved digesting cell walls of algal ancestors of land plants.</title>
        <authorList>
            <person name="Chang Y."/>
            <person name="Wang S."/>
            <person name="Sekimoto S."/>
            <person name="Aerts A.L."/>
            <person name="Choi C."/>
            <person name="Clum A."/>
            <person name="LaButti K.M."/>
            <person name="Lindquist E.A."/>
            <person name="Yee Ngan C."/>
            <person name="Ohm R.A."/>
            <person name="Salamov A.A."/>
            <person name="Grigoriev I.V."/>
            <person name="Spatafora J.W."/>
            <person name="Berbee M.L."/>
        </authorList>
    </citation>
    <scope>NUCLEOTIDE SEQUENCE [LARGE SCALE GENOMIC DNA]</scope>
    <source>
        <strain evidence="5 6">JEL478</strain>
    </source>
</reference>
<evidence type="ECO:0000256" key="2">
    <source>
        <dbReference type="ARBA" id="ARBA00022989"/>
    </source>
</evidence>
<dbReference type="OrthoDB" id="161814at2759"/>